<protein>
    <submittedName>
        <fullName evidence="1">Uncharacterized protein</fullName>
    </submittedName>
</protein>
<proteinExistence type="predicted"/>
<keyword evidence="2" id="KW-1185">Reference proteome</keyword>
<name>A0A9D4LTM5_DREPO</name>
<organism evidence="1 2">
    <name type="scientific">Dreissena polymorpha</name>
    <name type="common">Zebra mussel</name>
    <name type="synonym">Mytilus polymorpha</name>
    <dbReference type="NCBI Taxonomy" id="45954"/>
    <lineage>
        <taxon>Eukaryota</taxon>
        <taxon>Metazoa</taxon>
        <taxon>Spiralia</taxon>
        <taxon>Lophotrochozoa</taxon>
        <taxon>Mollusca</taxon>
        <taxon>Bivalvia</taxon>
        <taxon>Autobranchia</taxon>
        <taxon>Heteroconchia</taxon>
        <taxon>Euheterodonta</taxon>
        <taxon>Imparidentia</taxon>
        <taxon>Neoheterodontei</taxon>
        <taxon>Myida</taxon>
        <taxon>Dreissenoidea</taxon>
        <taxon>Dreissenidae</taxon>
        <taxon>Dreissena</taxon>
    </lineage>
</organism>
<dbReference type="EMBL" id="JAIWYP010000002">
    <property type="protein sequence ID" value="KAH3864832.1"/>
    <property type="molecule type" value="Genomic_DNA"/>
</dbReference>
<dbReference type="Proteomes" id="UP000828390">
    <property type="component" value="Unassembled WGS sequence"/>
</dbReference>
<comment type="caution">
    <text evidence="1">The sequence shown here is derived from an EMBL/GenBank/DDBJ whole genome shotgun (WGS) entry which is preliminary data.</text>
</comment>
<reference evidence="1" key="1">
    <citation type="journal article" date="2019" name="bioRxiv">
        <title>The Genome of the Zebra Mussel, Dreissena polymorpha: A Resource for Invasive Species Research.</title>
        <authorList>
            <person name="McCartney M.A."/>
            <person name="Auch B."/>
            <person name="Kono T."/>
            <person name="Mallez S."/>
            <person name="Zhang Y."/>
            <person name="Obille A."/>
            <person name="Becker A."/>
            <person name="Abrahante J.E."/>
            <person name="Garbe J."/>
            <person name="Badalamenti J.P."/>
            <person name="Herman A."/>
            <person name="Mangelson H."/>
            <person name="Liachko I."/>
            <person name="Sullivan S."/>
            <person name="Sone E.D."/>
            <person name="Koren S."/>
            <person name="Silverstein K.A.T."/>
            <person name="Beckman K.B."/>
            <person name="Gohl D.M."/>
        </authorList>
    </citation>
    <scope>NUCLEOTIDE SEQUENCE</scope>
    <source>
        <strain evidence="1">Duluth1</strain>
        <tissue evidence="1">Whole animal</tissue>
    </source>
</reference>
<gene>
    <name evidence="1" type="ORF">DPMN_027861</name>
</gene>
<reference evidence="1" key="2">
    <citation type="submission" date="2020-11" db="EMBL/GenBank/DDBJ databases">
        <authorList>
            <person name="McCartney M.A."/>
            <person name="Auch B."/>
            <person name="Kono T."/>
            <person name="Mallez S."/>
            <person name="Becker A."/>
            <person name="Gohl D.M."/>
            <person name="Silverstein K.A.T."/>
            <person name="Koren S."/>
            <person name="Bechman K.B."/>
            <person name="Herman A."/>
            <person name="Abrahante J.E."/>
            <person name="Garbe J."/>
        </authorList>
    </citation>
    <scope>NUCLEOTIDE SEQUENCE</scope>
    <source>
        <strain evidence="1">Duluth1</strain>
        <tissue evidence="1">Whole animal</tissue>
    </source>
</reference>
<evidence type="ECO:0000313" key="1">
    <source>
        <dbReference type="EMBL" id="KAH3864832.1"/>
    </source>
</evidence>
<evidence type="ECO:0000313" key="2">
    <source>
        <dbReference type="Proteomes" id="UP000828390"/>
    </source>
</evidence>
<sequence>MKRRLQLKEKRGHDLEQFPVYSSARELLKDIVCEKDENENYYRADCINRNRGMCGESLPKLMDEERSDDIVDWEKFEYVEIPFKANIVYTKDEMKT</sequence>
<dbReference type="AlphaFoldDB" id="A0A9D4LTM5"/>
<accession>A0A9D4LTM5</accession>